<dbReference type="InterPro" id="IPR013088">
    <property type="entry name" value="Znf_NHR/GATA"/>
</dbReference>
<keyword evidence="7" id="KW-0539">Nucleus</keyword>
<evidence type="ECO:0000256" key="1">
    <source>
        <dbReference type="ARBA" id="ARBA00004123"/>
    </source>
</evidence>
<dbReference type="GO" id="GO:0045944">
    <property type="term" value="P:positive regulation of transcription by RNA polymerase II"/>
    <property type="evidence" value="ECO:0007669"/>
    <property type="project" value="TreeGrafter"/>
</dbReference>
<feature type="chain" id="PRO_5027901865" description="GATA-type domain-containing protein" evidence="9">
    <location>
        <begin position="22"/>
        <end position="311"/>
    </location>
</feature>
<dbReference type="Pfam" id="PF00320">
    <property type="entry name" value="GATA"/>
    <property type="match status" value="1"/>
</dbReference>
<sequence>MIKLIISSLYLLILLNFKCNGRKVSIEVKIKDDWEEKREFIYLKNVELEERFVLEKIEKQINQYGTSYNYNIEGFLRRIDVNHEGNYNVEIDHRSEYAEELKRRILINIAKNKILQNIHSGFEKQVLRFTEFIKMKNNYYETSILDESLEKINKKELLKENIEDYKKKLLSSYWTEINLIGYKIELLEKQKVEYPKELKSRIINIGNKISGIIEVNKRKCFNCRVTQTKKWCNLLKEHYLCNECRAYKHKYGKFRSNQLWFKPKKCDRKCFICGVTQTICWRRHSETGNYLCNACGCKLRKEETKKRNTKI</sequence>
<keyword evidence="2" id="KW-0479">Metal-binding</keyword>
<dbReference type="SMART" id="SM00401">
    <property type="entry name" value="ZnF_GATA"/>
    <property type="match status" value="2"/>
</dbReference>
<dbReference type="PROSITE" id="PS50114">
    <property type="entry name" value="GATA_ZN_FINGER_2"/>
    <property type="match status" value="2"/>
</dbReference>
<dbReference type="PANTHER" id="PTHR10071:SF335">
    <property type="entry name" value="IRON-SENSING TRANSCRIPTIONAL REPRESSOR-RELATED"/>
    <property type="match status" value="1"/>
</dbReference>
<evidence type="ECO:0000256" key="8">
    <source>
        <dbReference type="PROSITE-ProRule" id="PRU00094"/>
    </source>
</evidence>
<evidence type="ECO:0000313" key="12">
    <source>
        <dbReference type="Proteomes" id="UP000580250"/>
    </source>
</evidence>
<feature type="signal peptide" evidence="9">
    <location>
        <begin position="1"/>
        <end position="21"/>
    </location>
</feature>
<dbReference type="EMBL" id="CAJEWN010000070">
    <property type="protein sequence ID" value="CAD2158418.1"/>
    <property type="molecule type" value="Genomic_DNA"/>
</dbReference>
<keyword evidence="6" id="KW-0804">Transcription</keyword>
<dbReference type="GO" id="GO:0000978">
    <property type="term" value="F:RNA polymerase II cis-regulatory region sequence-specific DNA binding"/>
    <property type="evidence" value="ECO:0007669"/>
    <property type="project" value="TreeGrafter"/>
</dbReference>
<reference evidence="11 12" key="1">
    <citation type="submission" date="2020-08" db="EMBL/GenBank/DDBJ databases">
        <authorList>
            <person name="Koutsovoulos G."/>
            <person name="Danchin GJ E."/>
        </authorList>
    </citation>
    <scope>NUCLEOTIDE SEQUENCE [LARGE SCALE GENOMIC DNA]</scope>
</reference>
<keyword evidence="9" id="KW-0732">Signal</keyword>
<dbReference type="PROSITE" id="PS00344">
    <property type="entry name" value="GATA_ZN_FINGER_1"/>
    <property type="match status" value="1"/>
</dbReference>
<evidence type="ECO:0000256" key="4">
    <source>
        <dbReference type="ARBA" id="ARBA00022833"/>
    </source>
</evidence>
<comment type="subcellular location">
    <subcellularLocation>
        <location evidence="1">Nucleus</location>
    </subcellularLocation>
</comment>
<dbReference type="GO" id="GO:0005634">
    <property type="term" value="C:nucleus"/>
    <property type="evidence" value="ECO:0007669"/>
    <property type="project" value="UniProtKB-SubCell"/>
</dbReference>
<comment type="caution">
    <text evidence="11">The sequence shown here is derived from an EMBL/GenBank/DDBJ whole genome shotgun (WGS) entry which is preliminary data.</text>
</comment>
<evidence type="ECO:0000256" key="2">
    <source>
        <dbReference type="ARBA" id="ARBA00022723"/>
    </source>
</evidence>
<keyword evidence="3 8" id="KW-0863">Zinc-finger</keyword>
<dbReference type="AlphaFoldDB" id="A0A6V7UIA6"/>
<feature type="domain" description="GATA-type" evidence="10">
    <location>
        <begin position="264"/>
        <end position="296"/>
    </location>
</feature>
<keyword evidence="5" id="KW-0805">Transcription regulation</keyword>
<dbReference type="Proteomes" id="UP000580250">
    <property type="component" value="Unassembled WGS sequence"/>
</dbReference>
<evidence type="ECO:0000256" key="7">
    <source>
        <dbReference type="ARBA" id="ARBA00023242"/>
    </source>
</evidence>
<dbReference type="PANTHER" id="PTHR10071">
    <property type="entry name" value="TRANSCRIPTION FACTOR GATA FAMILY MEMBER"/>
    <property type="match status" value="1"/>
</dbReference>
<evidence type="ECO:0000256" key="3">
    <source>
        <dbReference type="ARBA" id="ARBA00022771"/>
    </source>
</evidence>
<dbReference type="Gene3D" id="3.30.50.10">
    <property type="entry name" value="Erythroid Transcription Factor GATA-1, subunit A"/>
    <property type="match status" value="2"/>
</dbReference>
<evidence type="ECO:0000256" key="9">
    <source>
        <dbReference type="SAM" id="SignalP"/>
    </source>
</evidence>
<protein>
    <recommendedName>
        <fullName evidence="10">GATA-type domain-containing protein</fullName>
    </recommendedName>
</protein>
<evidence type="ECO:0000313" key="11">
    <source>
        <dbReference type="EMBL" id="CAD2158418.1"/>
    </source>
</evidence>
<keyword evidence="4" id="KW-0862">Zinc</keyword>
<evidence type="ECO:0000256" key="6">
    <source>
        <dbReference type="ARBA" id="ARBA00023163"/>
    </source>
</evidence>
<dbReference type="InterPro" id="IPR000679">
    <property type="entry name" value="Znf_GATA"/>
</dbReference>
<evidence type="ECO:0000259" key="10">
    <source>
        <dbReference type="PROSITE" id="PS50114"/>
    </source>
</evidence>
<dbReference type="GO" id="GO:0000122">
    <property type="term" value="P:negative regulation of transcription by RNA polymerase II"/>
    <property type="evidence" value="ECO:0007669"/>
    <property type="project" value="TreeGrafter"/>
</dbReference>
<gene>
    <name evidence="11" type="ORF">MENT_LOCUS13168</name>
</gene>
<feature type="domain" description="GATA-type" evidence="10">
    <location>
        <begin position="214"/>
        <end position="255"/>
    </location>
</feature>
<dbReference type="GO" id="GO:0008270">
    <property type="term" value="F:zinc ion binding"/>
    <property type="evidence" value="ECO:0007669"/>
    <property type="project" value="UniProtKB-KW"/>
</dbReference>
<dbReference type="GO" id="GO:0000981">
    <property type="term" value="F:DNA-binding transcription factor activity, RNA polymerase II-specific"/>
    <property type="evidence" value="ECO:0007669"/>
    <property type="project" value="TreeGrafter"/>
</dbReference>
<name>A0A6V7UIA6_MELEN</name>
<accession>A0A6V7UIA6</accession>
<dbReference type="InterPro" id="IPR039355">
    <property type="entry name" value="Transcription_factor_GATA"/>
</dbReference>
<organism evidence="11 12">
    <name type="scientific">Meloidogyne enterolobii</name>
    <name type="common">Root-knot nematode worm</name>
    <name type="synonym">Meloidogyne mayaguensis</name>
    <dbReference type="NCBI Taxonomy" id="390850"/>
    <lineage>
        <taxon>Eukaryota</taxon>
        <taxon>Metazoa</taxon>
        <taxon>Ecdysozoa</taxon>
        <taxon>Nematoda</taxon>
        <taxon>Chromadorea</taxon>
        <taxon>Rhabditida</taxon>
        <taxon>Tylenchina</taxon>
        <taxon>Tylenchomorpha</taxon>
        <taxon>Tylenchoidea</taxon>
        <taxon>Meloidogynidae</taxon>
        <taxon>Meloidogyninae</taxon>
        <taxon>Meloidogyne</taxon>
    </lineage>
</organism>
<evidence type="ECO:0000256" key="5">
    <source>
        <dbReference type="ARBA" id="ARBA00023015"/>
    </source>
</evidence>
<dbReference type="CDD" id="cd00202">
    <property type="entry name" value="ZnF_GATA"/>
    <property type="match status" value="1"/>
</dbReference>
<dbReference type="SUPFAM" id="SSF57716">
    <property type="entry name" value="Glucocorticoid receptor-like (DNA-binding domain)"/>
    <property type="match status" value="2"/>
</dbReference>
<proteinExistence type="predicted"/>